<proteinExistence type="predicted"/>
<reference evidence="2" key="1">
    <citation type="submission" date="2018-05" db="EMBL/GenBank/DDBJ databases">
        <title>Novel Clostridium perfringens phage susfortuna.</title>
        <authorList>
            <person name="Kot W."/>
            <person name="Ploeger M."/>
            <person name="Pedersen J."/>
            <person name="Hansen L.H."/>
        </authorList>
    </citation>
    <scope>NUCLEOTIDE SEQUENCE [LARGE SCALE GENOMIC DNA]</scope>
</reference>
<gene>
    <name evidence="1" type="ORF">susfortuna_gp17</name>
</gene>
<dbReference type="Gene3D" id="2.40.500.10">
    <property type="entry name" value="Upper collar protein gp10 (connector protein)"/>
    <property type="match status" value="2"/>
</dbReference>
<organism evidence="1 2">
    <name type="scientific">Clostridium phage susfortuna</name>
    <dbReference type="NCBI Taxonomy" id="2316154"/>
    <lineage>
        <taxon>Viruses</taxon>
        <taxon>Duplodnaviria</taxon>
        <taxon>Heunggongvirae</taxon>
        <taxon>Uroviricota</taxon>
        <taxon>Caudoviricetes</taxon>
        <taxon>Guelinviridae</taxon>
        <taxon>Susfortunavirus</taxon>
        <taxon>Susfortunavirus susfortuna</taxon>
    </lineage>
</organism>
<evidence type="ECO:0000313" key="2">
    <source>
        <dbReference type="Proteomes" id="UP000262963"/>
    </source>
</evidence>
<dbReference type="SUPFAM" id="SSF56826">
    <property type="entry name" value="Upper collar protein gp10 (connector protein)"/>
    <property type="match status" value="1"/>
</dbReference>
<dbReference type="EMBL" id="MH393889">
    <property type="protein sequence ID" value="AXY86157.1"/>
    <property type="molecule type" value="Genomic_DNA"/>
</dbReference>
<accession>A0A385IRJ5</accession>
<protein>
    <recommendedName>
        <fullName evidence="3">Connector protein</fullName>
    </recommendedName>
</protein>
<dbReference type="Proteomes" id="UP000262963">
    <property type="component" value="Segment"/>
</dbReference>
<dbReference type="InterPro" id="IPR036199">
    <property type="entry name" value="Gp10_sf"/>
</dbReference>
<keyword evidence="2" id="KW-1185">Reference proteome</keyword>
<dbReference type="InterPro" id="IPR008016">
    <property type="entry name" value="Gp10"/>
</dbReference>
<sequence>MSSTTSAFHNLLNATGREYMTGCTTDFNWFRLLNQYQTLAMNRFRWESLPEGVESRHIEQALYLTGVAMFFKDKSGVFRCLPAYGINTPDIYGDWIDYTTYGFNGINETKSIDEGVPIFENDVKYPIVNHVYHFTELISEIDKTIKLNTKQQRRPYIINTTKDMELSAKKFMEMIERDEYVLKDKGLGNKRKDDFIIEVLNTKAEFLIDKLNDAKHEIESDLLDVLGINNNSNQDKRERLLVDEVNINNGYILNNLDVAYKMRKDACKKINEMFGLNLKVIKVRDLLDPPQEKNEIENKEGEQDNG</sequence>
<evidence type="ECO:0000313" key="1">
    <source>
        <dbReference type="EMBL" id="AXY86157.1"/>
    </source>
</evidence>
<evidence type="ECO:0008006" key="3">
    <source>
        <dbReference type="Google" id="ProtNLM"/>
    </source>
</evidence>
<dbReference type="Pfam" id="PF05352">
    <property type="entry name" value="Phage_connector"/>
    <property type="match status" value="1"/>
</dbReference>
<name>A0A385IRJ5_9CAUD</name>